<evidence type="ECO:0000313" key="1">
    <source>
        <dbReference type="EMBL" id="KGA32684.1"/>
    </source>
</evidence>
<name>A0A086EYX8_9GAMM</name>
<reference evidence="1 2" key="1">
    <citation type="submission" date="2014-08" db="EMBL/GenBank/DDBJ databases">
        <title>Genome sequences of NCPPB Pectobacterium isolates.</title>
        <authorList>
            <person name="Glover R.H."/>
            <person name="Sapp M."/>
            <person name="Elphinstone J."/>
        </authorList>
    </citation>
    <scope>NUCLEOTIDE SEQUENCE [LARGE SCALE GENOMIC DNA]</scope>
    <source>
        <strain evidence="1 2">LMG 21372</strain>
    </source>
</reference>
<dbReference type="STRING" id="180957.B5S52_21885"/>
<sequence length="63" mass="6992">MVISIWISVWLGIIPVTDNKGGFICREMQQTDAKRKAQLSDVDAFLFAGFLLDSAALPLYLCT</sequence>
<dbReference type="AlphaFoldDB" id="A0A086EYX8"/>
<protein>
    <submittedName>
        <fullName evidence="1">Uncharacterized protein</fullName>
    </submittedName>
</protein>
<proteinExistence type="predicted"/>
<comment type="caution">
    <text evidence="1">The sequence shown here is derived from an EMBL/GenBank/DDBJ whole genome shotgun (WGS) entry which is preliminary data.</text>
</comment>
<evidence type="ECO:0000313" key="2">
    <source>
        <dbReference type="Proteomes" id="UP000029435"/>
    </source>
</evidence>
<dbReference type="OrthoDB" id="6423362at2"/>
<organism evidence="1 2">
    <name type="scientific">Pectobacterium brasiliense</name>
    <dbReference type="NCBI Taxonomy" id="180957"/>
    <lineage>
        <taxon>Bacteria</taxon>
        <taxon>Pseudomonadati</taxon>
        <taxon>Pseudomonadota</taxon>
        <taxon>Gammaproteobacteria</taxon>
        <taxon>Enterobacterales</taxon>
        <taxon>Pectobacteriaceae</taxon>
        <taxon>Pectobacterium</taxon>
    </lineage>
</organism>
<accession>A0A086EYX8</accession>
<dbReference type="Proteomes" id="UP000029435">
    <property type="component" value="Unassembled WGS sequence"/>
</dbReference>
<gene>
    <name evidence="1" type="ORF">KU74_16170</name>
</gene>
<dbReference type="EMBL" id="JQOD01000004">
    <property type="protein sequence ID" value="KGA32684.1"/>
    <property type="molecule type" value="Genomic_DNA"/>
</dbReference>
<dbReference type="PATRIC" id="fig|180957.22.peg.3485"/>